<proteinExistence type="predicted"/>
<gene>
    <name evidence="1" type="ORF">CQR47_0130</name>
</gene>
<reference evidence="1 2" key="1">
    <citation type="submission" date="2017-10" db="EMBL/GenBank/DDBJ databases">
        <title>Bifidobacterium genomics.</title>
        <authorList>
            <person name="Lugli G.A."/>
            <person name="Milani C."/>
            <person name="Mancabelli L."/>
        </authorList>
    </citation>
    <scope>NUCLEOTIDE SEQUENCE [LARGE SCALE GENOMIC DNA]</scope>
    <source>
        <strain evidence="1 2">1542B</strain>
    </source>
</reference>
<dbReference type="RefSeq" id="WP_180334481.1">
    <property type="nucleotide sequence ID" value="NZ_PCGX01000001.1"/>
</dbReference>
<comment type="caution">
    <text evidence="1">The sequence shown here is derived from an EMBL/GenBank/DDBJ whole genome shotgun (WGS) entry which is preliminary data.</text>
</comment>
<evidence type="ECO:0000313" key="2">
    <source>
        <dbReference type="Proteomes" id="UP000233727"/>
    </source>
</evidence>
<accession>A0A2N3QNT6</accession>
<organism evidence="1 2">
    <name type="scientific">Bifidobacterium thermophilum</name>
    <dbReference type="NCBI Taxonomy" id="33905"/>
    <lineage>
        <taxon>Bacteria</taxon>
        <taxon>Bacillati</taxon>
        <taxon>Actinomycetota</taxon>
        <taxon>Actinomycetes</taxon>
        <taxon>Bifidobacteriales</taxon>
        <taxon>Bifidobacteriaceae</taxon>
        <taxon>Bifidobacterium</taxon>
    </lineage>
</organism>
<dbReference type="AlphaFoldDB" id="A0A2N3QNT6"/>
<dbReference type="EMBL" id="PCGY01000002">
    <property type="protein sequence ID" value="PKU93356.1"/>
    <property type="molecule type" value="Genomic_DNA"/>
</dbReference>
<protein>
    <submittedName>
        <fullName evidence="1">Uncharacterized protein</fullName>
    </submittedName>
</protein>
<dbReference type="Proteomes" id="UP000233727">
    <property type="component" value="Unassembled WGS sequence"/>
</dbReference>
<dbReference type="GeneID" id="78110641"/>
<name>A0A2N3QNT6_9BIFI</name>
<evidence type="ECO:0000313" key="1">
    <source>
        <dbReference type="EMBL" id="PKU93356.1"/>
    </source>
</evidence>
<sequence>MGVLVILGSVTHVEELGGEDTLELACAKAPGKGDRIVWRDPETGA</sequence>